<organism evidence="1 2">
    <name type="scientific">Salinivibrio proteolyticus</name>
    <dbReference type="NCBI Taxonomy" id="334715"/>
    <lineage>
        <taxon>Bacteria</taxon>
        <taxon>Pseudomonadati</taxon>
        <taxon>Pseudomonadota</taxon>
        <taxon>Gammaproteobacteria</taxon>
        <taxon>Vibrionales</taxon>
        <taxon>Vibrionaceae</taxon>
        <taxon>Salinivibrio</taxon>
    </lineage>
</organism>
<dbReference type="NCBIfam" id="NF045477">
    <property type="entry name" value="LPO_1073_dom"/>
    <property type="match status" value="1"/>
</dbReference>
<keyword evidence="2" id="KW-1185">Reference proteome</keyword>
<reference evidence="1" key="1">
    <citation type="submission" date="2022-09" db="EMBL/GenBank/DDBJ databases">
        <authorList>
            <person name="Li Z.-J."/>
        </authorList>
    </citation>
    <scope>NUCLEOTIDE SEQUENCE</scope>
    <source>
        <strain evidence="1">TGB10</strain>
    </source>
</reference>
<accession>A0ABY7LHJ5</accession>
<evidence type="ECO:0000313" key="1">
    <source>
        <dbReference type="EMBL" id="WBA15128.1"/>
    </source>
</evidence>
<protein>
    <submittedName>
        <fullName evidence="1">Uncharacterized protein</fullName>
    </submittedName>
</protein>
<dbReference type="EMBL" id="CP114584">
    <property type="protein sequence ID" value="WBA15128.1"/>
    <property type="molecule type" value="Genomic_DNA"/>
</dbReference>
<dbReference type="InterPro" id="IPR053773">
    <property type="entry name" value="Vpar_1526-like"/>
</dbReference>
<proteinExistence type="predicted"/>
<evidence type="ECO:0000313" key="2">
    <source>
        <dbReference type="Proteomes" id="UP001164676"/>
    </source>
</evidence>
<name>A0ABY7LHJ5_9GAMM</name>
<sequence length="279" mass="31369">MFEKQKQDVGENSSAIQAGGNVTITPYQELRAIFLDLFELNFPRIQQAARETADKRVEAMLDELKKSFEKHKNKIDPSKFEEPAMQYEMQAMAVDVARKGEKSNVDLLCELFCTMMSKDCPELIELIAAEARRILPNLSQKHVSYLSLEVLINEAAFNAPNLQIVDQTIGQTLAHISSCSKTTHGDLQYISVSGAIVARQITLVGLTPSFLKEIPELKGKNVEQLIEYSNKNGLRNIAELQEMIAKCHIGHFQLTAVGRLIGWLNLSKYSQVDVKQLFK</sequence>
<gene>
    <name evidence="1" type="ORF">N7E60_02100</name>
</gene>
<dbReference type="Proteomes" id="UP001164676">
    <property type="component" value="Chromosome"/>
</dbReference>
<dbReference type="RefSeq" id="WP_269597988.1">
    <property type="nucleotide sequence ID" value="NZ_CP114584.1"/>
</dbReference>